<accession>A0A0C3QVP3</accession>
<sequence>MSRYPTRFSSSFQVSNEDFRKLCSTLSREESERVFTLCRNRAKLYANTYLRRQTDQSSRQLCSHAAAINGSIGSVDDRALRYTVAEYLSPITELSQPSHTPHVGWSVLQAIKFLRAAGWFHRDISVGYIGFHLVFGCQGVIVKLLDFDLSKEIGSSSKASHGTGTLPFMSIELLENPTAVHVDGKEEYGDGKEDSGDGDGEYDYPLIY</sequence>
<dbReference type="InterPro" id="IPR011009">
    <property type="entry name" value="Kinase-like_dom_sf"/>
</dbReference>
<name>A0A0C3QVP3_9AGAM</name>
<organism evidence="3 4">
    <name type="scientific">Tulasnella calospora MUT 4182</name>
    <dbReference type="NCBI Taxonomy" id="1051891"/>
    <lineage>
        <taxon>Eukaryota</taxon>
        <taxon>Fungi</taxon>
        <taxon>Dikarya</taxon>
        <taxon>Basidiomycota</taxon>
        <taxon>Agaricomycotina</taxon>
        <taxon>Agaricomycetes</taxon>
        <taxon>Cantharellales</taxon>
        <taxon>Tulasnellaceae</taxon>
        <taxon>Tulasnella</taxon>
    </lineage>
</organism>
<proteinExistence type="predicted"/>
<dbReference type="AlphaFoldDB" id="A0A0C3QVP3"/>
<evidence type="ECO:0000256" key="1">
    <source>
        <dbReference type="SAM" id="MobiDB-lite"/>
    </source>
</evidence>
<dbReference type="HOGENOM" id="CLU_1321757_0_0_1"/>
<dbReference type="EMBL" id="KN822946">
    <property type="protein sequence ID" value="KIO33716.1"/>
    <property type="molecule type" value="Genomic_DNA"/>
</dbReference>
<reference evidence="3 4" key="1">
    <citation type="submission" date="2014-04" db="EMBL/GenBank/DDBJ databases">
        <authorList>
            <consortium name="DOE Joint Genome Institute"/>
            <person name="Kuo A."/>
            <person name="Girlanda M."/>
            <person name="Perotto S."/>
            <person name="Kohler A."/>
            <person name="Nagy L.G."/>
            <person name="Floudas D."/>
            <person name="Copeland A."/>
            <person name="Barry K.W."/>
            <person name="Cichocki N."/>
            <person name="Veneault-Fourrey C."/>
            <person name="LaButti K."/>
            <person name="Lindquist E.A."/>
            <person name="Lipzen A."/>
            <person name="Lundell T."/>
            <person name="Morin E."/>
            <person name="Murat C."/>
            <person name="Sun H."/>
            <person name="Tunlid A."/>
            <person name="Henrissat B."/>
            <person name="Grigoriev I.V."/>
            <person name="Hibbett D.S."/>
            <person name="Martin F."/>
            <person name="Nordberg H.P."/>
            <person name="Cantor M.N."/>
            <person name="Hua S.X."/>
        </authorList>
    </citation>
    <scope>NUCLEOTIDE SEQUENCE [LARGE SCALE GENOMIC DNA]</scope>
    <source>
        <strain evidence="3 4">MUT 4182</strain>
    </source>
</reference>
<evidence type="ECO:0000259" key="2">
    <source>
        <dbReference type="Pfam" id="PF17667"/>
    </source>
</evidence>
<feature type="domain" description="Fungal-type protein kinase" evidence="2">
    <location>
        <begin position="52"/>
        <end position="177"/>
    </location>
</feature>
<dbReference type="OrthoDB" id="5584477at2759"/>
<feature type="region of interest" description="Disordered" evidence="1">
    <location>
        <begin position="182"/>
        <end position="204"/>
    </location>
</feature>
<feature type="compositionally biased region" description="Basic and acidic residues" evidence="1">
    <location>
        <begin position="182"/>
        <end position="195"/>
    </location>
</feature>
<protein>
    <recommendedName>
        <fullName evidence="2">Fungal-type protein kinase domain-containing protein</fullName>
    </recommendedName>
</protein>
<dbReference type="InterPro" id="IPR040976">
    <property type="entry name" value="Pkinase_fungal"/>
</dbReference>
<evidence type="ECO:0000313" key="4">
    <source>
        <dbReference type="Proteomes" id="UP000054248"/>
    </source>
</evidence>
<dbReference type="Proteomes" id="UP000054248">
    <property type="component" value="Unassembled WGS sequence"/>
</dbReference>
<dbReference type="Pfam" id="PF17667">
    <property type="entry name" value="Pkinase_fungal"/>
    <property type="match status" value="1"/>
</dbReference>
<dbReference type="SUPFAM" id="SSF56112">
    <property type="entry name" value="Protein kinase-like (PK-like)"/>
    <property type="match status" value="1"/>
</dbReference>
<gene>
    <name evidence="3" type="ORF">M407DRAFT_17332</name>
</gene>
<dbReference type="Gene3D" id="1.10.510.10">
    <property type="entry name" value="Transferase(Phosphotransferase) domain 1"/>
    <property type="match status" value="1"/>
</dbReference>
<evidence type="ECO:0000313" key="3">
    <source>
        <dbReference type="EMBL" id="KIO33716.1"/>
    </source>
</evidence>
<keyword evidence="4" id="KW-1185">Reference proteome</keyword>
<reference evidence="4" key="2">
    <citation type="submission" date="2015-01" db="EMBL/GenBank/DDBJ databases">
        <title>Evolutionary Origins and Diversification of the Mycorrhizal Mutualists.</title>
        <authorList>
            <consortium name="DOE Joint Genome Institute"/>
            <consortium name="Mycorrhizal Genomics Consortium"/>
            <person name="Kohler A."/>
            <person name="Kuo A."/>
            <person name="Nagy L.G."/>
            <person name="Floudas D."/>
            <person name="Copeland A."/>
            <person name="Barry K.W."/>
            <person name="Cichocki N."/>
            <person name="Veneault-Fourrey C."/>
            <person name="LaButti K."/>
            <person name="Lindquist E.A."/>
            <person name="Lipzen A."/>
            <person name="Lundell T."/>
            <person name="Morin E."/>
            <person name="Murat C."/>
            <person name="Riley R."/>
            <person name="Ohm R."/>
            <person name="Sun H."/>
            <person name="Tunlid A."/>
            <person name="Henrissat B."/>
            <person name="Grigoriev I.V."/>
            <person name="Hibbett D.S."/>
            <person name="Martin F."/>
        </authorList>
    </citation>
    <scope>NUCLEOTIDE SEQUENCE [LARGE SCALE GENOMIC DNA]</scope>
    <source>
        <strain evidence="4">MUT 4182</strain>
    </source>
</reference>